<keyword evidence="2" id="KW-0964">Secreted</keyword>
<accession>A0A6V7H3T7</accession>
<evidence type="ECO:0000256" key="3">
    <source>
        <dbReference type="ARBA" id="ARBA00022815"/>
    </source>
</evidence>
<reference evidence="6" key="1">
    <citation type="submission" date="2020-07" db="EMBL/GenBank/DDBJ databases">
        <authorList>
            <person name="Nazaruddin N."/>
        </authorList>
    </citation>
    <scope>NUCLEOTIDE SEQUENCE</scope>
</reference>
<protein>
    <recommendedName>
        <fullName evidence="8">Adipokinetic hormone</fullName>
    </recommendedName>
</protein>
<keyword evidence="7" id="KW-1185">Reference proteome</keyword>
<dbReference type="PROSITE" id="PS00256">
    <property type="entry name" value="AKH"/>
    <property type="match status" value="1"/>
</dbReference>
<feature type="signal peptide" evidence="5">
    <location>
        <begin position="1"/>
        <end position="41"/>
    </location>
</feature>
<dbReference type="OrthoDB" id="6159864at2759"/>
<dbReference type="GO" id="GO:0005179">
    <property type="term" value="F:hormone activity"/>
    <property type="evidence" value="ECO:0007669"/>
    <property type="project" value="InterPro"/>
</dbReference>
<keyword evidence="3" id="KW-0027">Amidation</keyword>
<gene>
    <name evidence="6" type="ORF">MHI_LOCUS257894</name>
</gene>
<evidence type="ECO:0000256" key="4">
    <source>
        <dbReference type="ARBA" id="ARBA00023283"/>
    </source>
</evidence>
<dbReference type="GO" id="GO:0005576">
    <property type="term" value="C:extracellular region"/>
    <property type="evidence" value="ECO:0007669"/>
    <property type="project" value="UniProtKB-SubCell"/>
</dbReference>
<dbReference type="AlphaFoldDB" id="A0A6V7H3T7"/>
<organism evidence="6 7">
    <name type="scientific">Heterotrigona itama</name>
    <dbReference type="NCBI Taxonomy" id="395501"/>
    <lineage>
        <taxon>Eukaryota</taxon>
        <taxon>Metazoa</taxon>
        <taxon>Ecdysozoa</taxon>
        <taxon>Arthropoda</taxon>
        <taxon>Hexapoda</taxon>
        <taxon>Insecta</taxon>
        <taxon>Pterygota</taxon>
        <taxon>Neoptera</taxon>
        <taxon>Endopterygota</taxon>
        <taxon>Hymenoptera</taxon>
        <taxon>Apocrita</taxon>
        <taxon>Aculeata</taxon>
        <taxon>Apoidea</taxon>
        <taxon>Anthophila</taxon>
        <taxon>Apidae</taxon>
        <taxon>Heterotrigona</taxon>
    </lineage>
</organism>
<dbReference type="InterPro" id="IPR002047">
    <property type="entry name" value="Adipokinetic_hormone_CS"/>
</dbReference>
<evidence type="ECO:0008006" key="8">
    <source>
        <dbReference type="Google" id="ProtNLM"/>
    </source>
</evidence>
<sequence>MPMTISFCFLLFSSRRHRKARLAFLSIILLLCLTLHPGTEAQLNFSTGWGKRNQRLEWGALKTECASQTRPFLEQLLTVYQLIQERGSVTDRKHLSFSFVSFADGSAKDAELSEAERINSRVDRRIRGNIVD</sequence>
<evidence type="ECO:0000256" key="5">
    <source>
        <dbReference type="SAM" id="SignalP"/>
    </source>
</evidence>
<evidence type="ECO:0000256" key="1">
    <source>
        <dbReference type="ARBA" id="ARBA00004613"/>
    </source>
</evidence>
<evidence type="ECO:0000256" key="2">
    <source>
        <dbReference type="ARBA" id="ARBA00022525"/>
    </source>
</evidence>
<name>A0A6V7H3T7_9HYME</name>
<evidence type="ECO:0000313" key="7">
    <source>
        <dbReference type="Proteomes" id="UP000752696"/>
    </source>
</evidence>
<keyword evidence="5" id="KW-0732">Signal</keyword>
<dbReference type="Proteomes" id="UP000752696">
    <property type="component" value="Unassembled WGS sequence"/>
</dbReference>
<evidence type="ECO:0000313" key="6">
    <source>
        <dbReference type="EMBL" id="CAD1472043.1"/>
    </source>
</evidence>
<comment type="caution">
    <text evidence="6">The sequence shown here is derived from an EMBL/GenBank/DDBJ whole genome shotgun (WGS) entry which is preliminary data.</text>
</comment>
<proteinExistence type="predicted"/>
<comment type="subcellular location">
    <subcellularLocation>
        <location evidence="1">Secreted</location>
    </subcellularLocation>
</comment>
<dbReference type="EMBL" id="CAJDYZ010004880">
    <property type="protein sequence ID" value="CAD1472043.1"/>
    <property type="molecule type" value="Genomic_DNA"/>
</dbReference>
<keyword evidence="4" id="KW-0873">Pyrrolidone carboxylic acid</keyword>
<feature type="chain" id="PRO_5028166039" description="Adipokinetic hormone" evidence="5">
    <location>
        <begin position="42"/>
        <end position="132"/>
    </location>
</feature>